<dbReference type="InterPro" id="IPR007863">
    <property type="entry name" value="Peptidase_M16_C"/>
</dbReference>
<dbReference type="Pfam" id="PF05193">
    <property type="entry name" value="Peptidase_M16_C"/>
    <property type="match status" value="1"/>
</dbReference>
<evidence type="ECO:0000259" key="1">
    <source>
        <dbReference type="Pfam" id="PF05193"/>
    </source>
</evidence>
<reference evidence="2" key="1">
    <citation type="submission" date="2024-06" db="EMBL/GenBank/DDBJ databases">
        <title>Diversity, functionality, and evolutionary history of bacterial symbionts in false click beetles (Coleoptera, Throscidae).</title>
        <authorList>
            <person name="Wierz J.C."/>
            <person name="Malm H."/>
            <person name="Kaltenpoth M."/>
            <person name="Engl T."/>
        </authorList>
    </citation>
    <scope>NUCLEOTIDE SEQUENCE</scope>
    <source>
        <strain evidence="2">Tcar</strain>
    </source>
</reference>
<organism evidence="2">
    <name type="scientific">Candidatus Shikimatogenerans sp. Tcar</name>
    <dbReference type="NCBI Taxonomy" id="3158565"/>
    <lineage>
        <taxon>Bacteria</taxon>
        <taxon>Pseudomonadati</taxon>
        <taxon>Bacteroidota</taxon>
        <taxon>Flavobacteriia</taxon>
        <taxon>Flavobacteriales</taxon>
        <taxon>Candidatus Shikimatogenerans</taxon>
    </lineage>
</organism>
<dbReference type="Gene3D" id="3.30.830.10">
    <property type="entry name" value="Metalloenzyme, LuxS/M16 peptidase-like"/>
    <property type="match status" value="1"/>
</dbReference>
<dbReference type="InterPro" id="IPR011249">
    <property type="entry name" value="Metalloenz_LuxS/M16"/>
</dbReference>
<feature type="domain" description="Peptidase M16 C-terminal" evidence="1">
    <location>
        <begin position="179"/>
        <end position="327"/>
    </location>
</feature>
<dbReference type="SUPFAM" id="SSF63411">
    <property type="entry name" value="LuxS/MPP-like metallohydrolase"/>
    <property type="match status" value="2"/>
</dbReference>
<proteinExistence type="predicted"/>
<dbReference type="EMBL" id="CP157896">
    <property type="protein sequence ID" value="XBT18737.1"/>
    <property type="molecule type" value="Genomic_DNA"/>
</dbReference>
<protein>
    <submittedName>
        <fullName evidence="2">Insulinase family protein</fullName>
    </submittedName>
</protein>
<dbReference type="AlphaFoldDB" id="A0AAU7QSG6"/>
<accession>A0AAU7QSG6</accession>
<gene>
    <name evidence="2" type="ORF">ABNO60_00260</name>
</gene>
<evidence type="ECO:0000313" key="2">
    <source>
        <dbReference type="EMBL" id="XBT18737.1"/>
    </source>
</evidence>
<sequence>MKNNILNNKNINIKFNFNNKPIFILKNGIKIFLIKNKNNNNNIIDIELKINHPFIKDKYFFIIKFLLDDIIKFCNNYYTYKKINKILMNNCADLYFNYKGFKLNLYKDNIKNIFKLINNIFIKNFFTNKKKFINILKKIIIYIKLYENNPYLIINNLKNKLIYNNYYNIKFFKKNINNIKFEKIKNIFKKYFIPNNSYLFFYGNISKSKVIYFTKKYFSNWKYKIKKNNNKILKIKNNNKLIFINYSKLNNNIILKLTNIINYNINDKTYIMLLLLFNLLKKKKFLFLKNKYIKDVKINIYINKYQSNIDCTIYTLNKNIYLLINEIKFLIYKIYFKKINIKDFQLIKNKLINNLLINYDFYKLQHKLIYNSYIYNFKNNFSKNIIKIIYDININNFYKFLKLIYNKKYFKNIIIGNNTFFYKEDLLTNNVKIDYINIYGKY</sequence>
<name>A0AAU7QSG6_9FLAO</name>
<dbReference type="GO" id="GO:0046872">
    <property type="term" value="F:metal ion binding"/>
    <property type="evidence" value="ECO:0007669"/>
    <property type="project" value="InterPro"/>
</dbReference>